<proteinExistence type="predicted"/>
<evidence type="ECO:0000313" key="3">
    <source>
        <dbReference type="Proteomes" id="UP000828390"/>
    </source>
</evidence>
<dbReference type="Proteomes" id="UP000828390">
    <property type="component" value="Unassembled WGS sequence"/>
</dbReference>
<gene>
    <name evidence="2" type="ORF">DPMN_173136</name>
</gene>
<sequence>MPLIPELGSVLPPGSRHKRRMLYDTVVYPRSNHTSDPRADPRVLAGNTEPRDCCSSHSDGSTFWPIHRLRDAVSTRIHSGTTHSATGNQFRRRNRLLFLPRHSIHSGSNLGGWLRV</sequence>
<organism evidence="2 3">
    <name type="scientific">Dreissena polymorpha</name>
    <name type="common">Zebra mussel</name>
    <name type="synonym">Mytilus polymorpha</name>
    <dbReference type="NCBI Taxonomy" id="45954"/>
    <lineage>
        <taxon>Eukaryota</taxon>
        <taxon>Metazoa</taxon>
        <taxon>Spiralia</taxon>
        <taxon>Lophotrochozoa</taxon>
        <taxon>Mollusca</taxon>
        <taxon>Bivalvia</taxon>
        <taxon>Autobranchia</taxon>
        <taxon>Heteroconchia</taxon>
        <taxon>Euheterodonta</taxon>
        <taxon>Imparidentia</taxon>
        <taxon>Neoheterodontei</taxon>
        <taxon>Myida</taxon>
        <taxon>Dreissenoidea</taxon>
        <taxon>Dreissenidae</taxon>
        <taxon>Dreissena</taxon>
    </lineage>
</organism>
<comment type="caution">
    <text evidence="2">The sequence shown here is derived from an EMBL/GenBank/DDBJ whole genome shotgun (WGS) entry which is preliminary data.</text>
</comment>
<dbReference type="EMBL" id="JAIWYP010000009">
    <property type="protein sequence ID" value="KAH3771807.1"/>
    <property type="molecule type" value="Genomic_DNA"/>
</dbReference>
<keyword evidence="3" id="KW-1185">Reference proteome</keyword>
<evidence type="ECO:0000313" key="2">
    <source>
        <dbReference type="EMBL" id="KAH3771807.1"/>
    </source>
</evidence>
<protein>
    <submittedName>
        <fullName evidence="2">Uncharacterized protein</fullName>
    </submittedName>
</protein>
<reference evidence="2" key="1">
    <citation type="journal article" date="2019" name="bioRxiv">
        <title>The Genome of the Zebra Mussel, Dreissena polymorpha: A Resource for Invasive Species Research.</title>
        <authorList>
            <person name="McCartney M.A."/>
            <person name="Auch B."/>
            <person name="Kono T."/>
            <person name="Mallez S."/>
            <person name="Zhang Y."/>
            <person name="Obille A."/>
            <person name="Becker A."/>
            <person name="Abrahante J.E."/>
            <person name="Garbe J."/>
            <person name="Badalamenti J.P."/>
            <person name="Herman A."/>
            <person name="Mangelson H."/>
            <person name="Liachko I."/>
            <person name="Sullivan S."/>
            <person name="Sone E.D."/>
            <person name="Koren S."/>
            <person name="Silverstein K.A.T."/>
            <person name="Beckman K.B."/>
            <person name="Gohl D.M."/>
        </authorList>
    </citation>
    <scope>NUCLEOTIDE SEQUENCE</scope>
    <source>
        <strain evidence="2">Duluth1</strain>
        <tissue evidence="2">Whole animal</tissue>
    </source>
</reference>
<feature type="region of interest" description="Disordered" evidence="1">
    <location>
        <begin position="29"/>
        <end position="59"/>
    </location>
</feature>
<reference evidence="2" key="2">
    <citation type="submission" date="2020-11" db="EMBL/GenBank/DDBJ databases">
        <authorList>
            <person name="McCartney M.A."/>
            <person name="Auch B."/>
            <person name="Kono T."/>
            <person name="Mallez S."/>
            <person name="Becker A."/>
            <person name="Gohl D.M."/>
            <person name="Silverstein K.A.T."/>
            <person name="Koren S."/>
            <person name="Bechman K.B."/>
            <person name="Herman A."/>
            <person name="Abrahante J.E."/>
            <person name="Garbe J."/>
        </authorList>
    </citation>
    <scope>NUCLEOTIDE SEQUENCE</scope>
    <source>
        <strain evidence="2">Duluth1</strain>
        <tissue evidence="2">Whole animal</tissue>
    </source>
</reference>
<dbReference type="AlphaFoldDB" id="A0A9D4E129"/>
<name>A0A9D4E129_DREPO</name>
<evidence type="ECO:0000256" key="1">
    <source>
        <dbReference type="SAM" id="MobiDB-lite"/>
    </source>
</evidence>
<accession>A0A9D4E129</accession>